<evidence type="ECO:0000313" key="3">
    <source>
        <dbReference type="Proteomes" id="UP001175228"/>
    </source>
</evidence>
<sequence length="417" mass="47658">MDSSTPQARISFASRCHVYCLPSSLHFRHLGILLVLGAFVAFVLINLLCLPFSSTPYCGSASWMFRKLLTSSSTKNWSEQNSCFTEGDSAIISYHLGHIKFMVNLVERTGLPPGRYFDFESSLCRDTGKYGISSNSNLEVDEDRKVFVDNLRTLCKFRHKIGHHYRMYLVDNFFESFGPWGMSPVLDPFERAIKSLKRAAEQEALMEAAHIRRREKYAIKVDNILRPSLDRFFADIRVAFSDLATGVPPMIGFFANISSYGHLVSEGLDAEIPRVAEAYQNLPWWDSVPILDLITESILGIKPRRWSISKYKDFLSKDEATIRILVEHASIFHDHFMALAHYFIWYANHPVTYHYNNTEKRLTADELARSVVDIKARLDLDYYGADLSPRRVIGSHLSLPANEDPFVHQTVDEDGLK</sequence>
<dbReference type="AlphaFoldDB" id="A0AA39Q125"/>
<name>A0AA39Q125_9AGAR</name>
<feature type="transmembrane region" description="Helical" evidence="1">
    <location>
        <begin position="30"/>
        <end position="48"/>
    </location>
</feature>
<keyword evidence="1" id="KW-1133">Transmembrane helix</keyword>
<evidence type="ECO:0000256" key="1">
    <source>
        <dbReference type="SAM" id="Phobius"/>
    </source>
</evidence>
<reference evidence="2" key="1">
    <citation type="submission" date="2023-06" db="EMBL/GenBank/DDBJ databases">
        <authorList>
            <consortium name="Lawrence Berkeley National Laboratory"/>
            <person name="Ahrendt S."/>
            <person name="Sahu N."/>
            <person name="Indic B."/>
            <person name="Wong-Bajracharya J."/>
            <person name="Merenyi Z."/>
            <person name="Ke H.-M."/>
            <person name="Monk M."/>
            <person name="Kocsube S."/>
            <person name="Drula E."/>
            <person name="Lipzen A."/>
            <person name="Balint B."/>
            <person name="Henrissat B."/>
            <person name="Andreopoulos B."/>
            <person name="Martin F.M."/>
            <person name="Harder C.B."/>
            <person name="Rigling D."/>
            <person name="Ford K.L."/>
            <person name="Foster G.D."/>
            <person name="Pangilinan J."/>
            <person name="Papanicolaou A."/>
            <person name="Barry K."/>
            <person name="LaButti K."/>
            <person name="Viragh M."/>
            <person name="Koriabine M."/>
            <person name="Yan M."/>
            <person name="Riley R."/>
            <person name="Champramary S."/>
            <person name="Plett K.L."/>
            <person name="Tsai I.J."/>
            <person name="Slot J."/>
            <person name="Sipos G."/>
            <person name="Plett J."/>
            <person name="Nagy L.G."/>
            <person name="Grigoriev I.V."/>
        </authorList>
    </citation>
    <scope>NUCLEOTIDE SEQUENCE</scope>
    <source>
        <strain evidence="2">HWK02</strain>
    </source>
</reference>
<gene>
    <name evidence="2" type="ORF">EDD18DRAFT_1176152</name>
</gene>
<organism evidence="2 3">
    <name type="scientific">Armillaria luteobubalina</name>
    <dbReference type="NCBI Taxonomy" id="153913"/>
    <lineage>
        <taxon>Eukaryota</taxon>
        <taxon>Fungi</taxon>
        <taxon>Dikarya</taxon>
        <taxon>Basidiomycota</taxon>
        <taxon>Agaricomycotina</taxon>
        <taxon>Agaricomycetes</taxon>
        <taxon>Agaricomycetidae</taxon>
        <taxon>Agaricales</taxon>
        <taxon>Marasmiineae</taxon>
        <taxon>Physalacriaceae</taxon>
        <taxon>Armillaria</taxon>
    </lineage>
</organism>
<keyword evidence="1" id="KW-0812">Transmembrane</keyword>
<keyword evidence="3" id="KW-1185">Reference proteome</keyword>
<accession>A0AA39Q125</accession>
<proteinExistence type="predicted"/>
<dbReference type="EMBL" id="JAUEPU010000021">
    <property type="protein sequence ID" value="KAK0494287.1"/>
    <property type="molecule type" value="Genomic_DNA"/>
</dbReference>
<protein>
    <submittedName>
        <fullName evidence="2">Uncharacterized protein</fullName>
    </submittedName>
</protein>
<keyword evidence="1" id="KW-0472">Membrane</keyword>
<evidence type="ECO:0000313" key="2">
    <source>
        <dbReference type="EMBL" id="KAK0494287.1"/>
    </source>
</evidence>
<comment type="caution">
    <text evidence="2">The sequence shown here is derived from an EMBL/GenBank/DDBJ whole genome shotgun (WGS) entry which is preliminary data.</text>
</comment>
<dbReference type="Proteomes" id="UP001175228">
    <property type="component" value="Unassembled WGS sequence"/>
</dbReference>